<dbReference type="InterPro" id="IPR058099">
    <property type="entry name" value="T3SS_XAC0095_dom"/>
</dbReference>
<dbReference type="RefSeq" id="WP_180680419.1">
    <property type="nucleotide sequence ID" value="NZ_JACCKA010000095.1"/>
</dbReference>
<evidence type="ECO:0000313" key="3">
    <source>
        <dbReference type="Proteomes" id="UP000578091"/>
    </source>
</evidence>
<reference evidence="2 3" key="1">
    <citation type="submission" date="2020-07" db="EMBL/GenBank/DDBJ databases">
        <title>Luteimonas sp. SJ-92.</title>
        <authorList>
            <person name="Huang X.-X."/>
            <person name="Xu L."/>
            <person name="Sun J.-Q."/>
        </authorList>
    </citation>
    <scope>NUCLEOTIDE SEQUENCE [LARGE SCALE GENOMIC DNA]</scope>
    <source>
        <strain evidence="2 3">SJ-92</strain>
    </source>
</reference>
<dbReference type="NCBIfam" id="NF047335">
    <property type="entry name" value="T3SS_XAC0095"/>
    <property type="match status" value="1"/>
</dbReference>
<feature type="domain" description="XAC0095-like" evidence="1">
    <location>
        <begin position="14"/>
        <end position="80"/>
    </location>
</feature>
<dbReference type="EMBL" id="JACCKA010000095">
    <property type="protein sequence ID" value="NZA28655.1"/>
    <property type="molecule type" value="Genomic_DNA"/>
</dbReference>
<gene>
    <name evidence="2" type="ORF">H0E84_19965</name>
</gene>
<dbReference type="AlphaFoldDB" id="A0A853JIH5"/>
<proteinExistence type="predicted"/>
<sequence length="87" mass="9952">MSKEPRSLTVRAREYRLPEEVHLELQQTRDRLRLLACLTAPRSPQDDLPIAELSLAPAALAQCFQELADRLDSSLREVYWPDSPPPN</sequence>
<organism evidence="2 3">
    <name type="scientific">Luteimonas salinisoli</name>
    <dbReference type="NCBI Taxonomy" id="2752307"/>
    <lineage>
        <taxon>Bacteria</taxon>
        <taxon>Pseudomonadati</taxon>
        <taxon>Pseudomonadota</taxon>
        <taxon>Gammaproteobacteria</taxon>
        <taxon>Lysobacterales</taxon>
        <taxon>Lysobacteraceae</taxon>
        <taxon>Luteimonas</taxon>
    </lineage>
</organism>
<name>A0A853JIH5_9GAMM</name>
<accession>A0A853JIH5</accession>
<dbReference type="Proteomes" id="UP000578091">
    <property type="component" value="Unassembled WGS sequence"/>
</dbReference>
<evidence type="ECO:0000313" key="2">
    <source>
        <dbReference type="EMBL" id="NZA28655.1"/>
    </source>
</evidence>
<evidence type="ECO:0000259" key="1">
    <source>
        <dbReference type="Pfam" id="PF26642"/>
    </source>
</evidence>
<protein>
    <recommendedName>
        <fullName evidence="1">XAC0095-like domain-containing protein</fullName>
    </recommendedName>
</protein>
<dbReference type="Pfam" id="PF26642">
    <property type="entry name" value="XAC0095_dom"/>
    <property type="match status" value="1"/>
</dbReference>
<comment type="caution">
    <text evidence="2">The sequence shown here is derived from an EMBL/GenBank/DDBJ whole genome shotgun (WGS) entry which is preliminary data.</text>
</comment>
<keyword evidence="3" id="KW-1185">Reference proteome</keyword>